<accession>A0ABV8FW42</accession>
<gene>
    <name evidence="1" type="ORF">ACFOVU_23370</name>
</gene>
<name>A0ABV8FW42_9ACTN</name>
<reference evidence="2" key="1">
    <citation type="journal article" date="2019" name="Int. J. Syst. Evol. Microbiol.">
        <title>The Global Catalogue of Microorganisms (GCM) 10K type strain sequencing project: providing services to taxonomists for standard genome sequencing and annotation.</title>
        <authorList>
            <consortium name="The Broad Institute Genomics Platform"/>
            <consortium name="The Broad Institute Genome Sequencing Center for Infectious Disease"/>
            <person name="Wu L."/>
            <person name="Ma J."/>
        </authorList>
    </citation>
    <scope>NUCLEOTIDE SEQUENCE [LARGE SCALE GENOMIC DNA]</scope>
    <source>
        <strain evidence="2">TBRC 1826</strain>
    </source>
</reference>
<dbReference type="EMBL" id="JBHSBH010000015">
    <property type="protein sequence ID" value="MFC3998881.1"/>
    <property type="molecule type" value="Genomic_DNA"/>
</dbReference>
<comment type="caution">
    <text evidence="1">The sequence shown here is derived from an EMBL/GenBank/DDBJ whole genome shotgun (WGS) entry which is preliminary data.</text>
</comment>
<dbReference type="Proteomes" id="UP001595847">
    <property type="component" value="Unassembled WGS sequence"/>
</dbReference>
<organism evidence="1 2">
    <name type="scientific">Nocardiopsis sediminis</name>
    <dbReference type="NCBI Taxonomy" id="1778267"/>
    <lineage>
        <taxon>Bacteria</taxon>
        <taxon>Bacillati</taxon>
        <taxon>Actinomycetota</taxon>
        <taxon>Actinomycetes</taxon>
        <taxon>Streptosporangiales</taxon>
        <taxon>Nocardiopsidaceae</taxon>
        <taxon>Nocardiopsis</taxon>
    </lineage>
</organism>
<sequence>MAELLERTRWTDVARHLATVRGEAALLRHTGREGFLRVDQFHATEPLVPALLNYEVIHNPHSDHDAILMRIDTDLIDPALVRVATT</sequence>
<keyword evidence="2" id="KW-1185">Reference proteome</keyword>
<evidence type="ECO:0000313" key="2">
    <source>
        <dbReference type="Proteomes" id="UP001595847"/>
    </source>
</evidence>
<evidence type="ECO:0000313" key="1">
    <source>
        <dbReference type="EMBL" id="MFC3998881.1"/>
    </source>
</evidence>
<dbReference type="RefSeq" id="WP_378537007.1">
    <property type="nucleotide sequence ID" value="NZ_JBHSBH010000015.1"/>
</dbReference>
<protein>
    <submittedName>
        <fullName evidence="1">Uncharacterized protein</fullName>
    </submittedName>
</protein>
<proteinExistence type="predicted"/>